<reference evidence="2" key="1">
    <citation type="journal article" date="2013" name="Science">
        <title>The Amborella genome and the evolution of flowering plants.</title>
        <authorList>
            <consortium name="Amborella Genome Project"/>
        </authorList>
    </citation>
    <scope>NUCLEOTIDE SEQUENCE [LARGE SCALE GENOMIC DNA]</scope>
</reference>
<protein>
    <submittedName>
        <fullName evidence="1">Uncharacterized protein</fullName>
    </submittedName>
</protein>
<dbReference type="Gramene" id="ERM98460">
    <property type="protein sequence ID" value="ERM98460"/>
    <property type="gene ID" value="AMTR_s00072p00154660"/>
</dbReference>
<organism evidence="1 2">
    <name type="scientific">Amborella trichopoda</name>
    <dbReference type="NCBI Taxonomy" id="13333"/>
    <lineage>
        <taxon>Eukaryota</taxon>
        <taxon>Viridiplantae</taxon>
        <taxon>Streptophyta</taxon>
        <taxon>Embryophyta</taxon>
        <taxon>Tracheophyta</taxon>
        <taxon>Spermatophyta</taxon>
        <taxon>Magnoliopsida</taxon>
        <taxon>Amborellales</taxon>
        <taxon>Amborellaceae</taxon>
        <taxon>Amborella</taxon>
    </lineage>
</organism>
<dbReference type="AlphaFoldDB" id="W1NTH4"/>
<dbReference type="EMBL" id="KI395332">
    <property type="protein sequence ID" value="ERM98460.1"/>
    <property type="molecule type" value="Genomic_DNA"/>
</dbReference>
<proteinExistence type="predicted"/>
<sequence length="107" mass="12184">MAQPILDILRSMKSYLDLALSVNTSRPQTFRLLPHFGRAFKAMDGLPIASAVPTSKFEPMKVILNSMQWARKLRTKRNQTTKTIVPIIKRLAAHPFTRVNSLRPARL</sequence>
<gene>
    <name evidence="1" type="ORF">AMTR_s00072p00154660</name>
</gene>
<evidence type="ECO:0000313" key="1">
    <source>
        <dbReference type="EMBL" id="ERM98460.1"/>
    </source>
</evidence>
<keyword evidence="2" id="KW-1185">Reference proteome</keyword>
<accession>W1NTH4</accession>
<name>W1NTH4_AMBTC</name>
<dbReference type="HOGENOM" id="CLU_2213490_0_0_1"/>
<dbReference type="Proteomes" id="UP000017836">
    <property type="component" value="Unassembled WGS sequence"/>
</dbReference>
<evidence type="ECO:0000313" key="2">
    <source>
        <dbReference type="Proteomes" id="UP000017836"/>
    </source>
</evidence>